<feature type="compositionally biased region" description="Basic residues" evidence="1">
    <location>
        <begin position="136"/>
        <end position="147"/>
    </location>
</feature>
<dbReference type="OrthoDB" id="10637808at2759"/>
<dbReference type="Proteomes" id="UP000594262">
    <property type="component" value="Unplaced"/>
</dbReference>
<evidence type="ECO:0000313" key="2">
    <source>
        <dbReference type="EnsemblMetazoa" id="CLYHEMP002931.1"/>
    </source>
</evidence>
<organism evidence="2 3">
    <name type="scientific">Clytia hemisphaerica</name>
    <dbReference type="NCBI Taxonomy" id="252671"/>
    <lineage>
        <taxon>Eukaryota</taxon>
        <taxon>Metazoa</taxon>
        <taxon>Cnidaria</taxon>
        <taxon>Hydrozoa</taxon>
        <taxon>Hydroidolina</taxon>
        <taxon>Leptothecata</taxon>
        <taxon>Obeliida</taxon>
        <taxon>Clytiidae</taxon>
        <taxon>Clytia</taxon>
    </lineage>
</organism>
<sequence>EKKKKTVQKLKSFERMVWYAITEFIWGSTETAPKTRAKTKLEEGWILVDTDKTPKGKKKKEVSYVEETASTCDVEVVEKKGKSKRRSQRKIAEDHHDDDTTDRKSTSRAKYLRDARRVLSKTDYQVVTVKYDDTKRRSKMPTARKLKRQELRKSFESPKKTVQQPKRRNH</sequence>
<dbReference type="EnsemblMetazoa" id="CLYHEMT002931.1">
    <property type="protein sequence ID" value="CLYHEMP002931.1"/>
    <property type="gene ID" value="CLYHEMG002931"/>
</dbReference>
<evidence type="ECO:0000256" key="1">
    <source>
        <dbReference type="SAM" id="MobiDB-lite"/>
    </source>
</evidence>
<proteinExistence type="predicted"/>
<accession>A0A7M5UXP2</accession>
<feature type="compositionally biased region" description="Basic and acidic residues" evidence="1">
    <location>
        <begin position="148"/>
        <end position="159"/>
    </location>
</feature>
<protein>
    <submittedName>
        <fullName evidence="2">Uncharacterized protein</fullName>
    </submittedName>
</protein>
<keyword evidence="3" id="KW-1185">Reference proteome</keyword>
<feature type="region of interest" description="Disordered" evidence="1">
    <location>
        <begin position="132"/>
        <end position="170"/>
    </location>
</feature>
<feature type="compositionally biased region" description="Basic and acidic residues" evidence="1">
    <location>
        <begin position="90"/>
        <end position="113"/>
    </location>
</feature>
<reference evidence="2" key="1">
    <citation type="submission" date="2021-01" db="UniProtKB">
        <authorList>
            <consortium name="EnsemblMetazoa"/>
        </authorList>
    </citation>
    <scope>IDENTIFICATION</scope>
</reference>
<name>A0A7M5UXP2_9CNID</name>
<dbReference type="AlphaFoldDB" id="A0A7M5UXP2"/>
<evidence type="ECO:0000313" key="3">
    <source>
        <dbReference type="Proteomes" id="UP000594262"/>
    </source>
</evidence>
<feature type="region of interest" description="Disordered" evidence="1">
    <location>
        <begin position="76"/>
        <end position="113"/>
    </location>
</feature>